<dbReference type="STRING" id="321339.SAMN05444340_11657"/>
<evidence type="ECO:0000259" key="1">
    <source>
        <dbReference type="Pfam" id="PF00814"/>
    </source>
</evidence>
<gene>
    <name evidence="2" type="ORF">SAMN05444340_11657</name>
</gene>
<sequence>MTSDPLILGFDTSAAHCAAALLRGDTLLARTHESMARGQAERLMPMLQDLLDAQGVAWADLAALAVGTGPGNFTGIRIAVSAARGLALGLGIPAIGVSGFEALAGPDGPAGGDAIVSLPSTRRGSDVVLMAFRDGRPAGAPVELALDAPPPDTLPRHLPVIGAEATALTERFGGAEAQPRDLDARGGIAEALSRVALHRLRAGESFDRPAPLYIRPADAAPARDAPPRILDDA</sequence>
<dbReference type="NCBIfam" id="TIGR03725">
    <property type="entry name" value="T6A_YeaZ"/>
    <property type="match status" value="1"/>
</dbReference>
<dbReference type="SUPFAM" id="SSF53067">
    <property type="entry name" value="Actin-like ATPase domain"/>
    <property type="match status" value="1"/>
</dbReference>
<name>A0A1H3MAL2_9RHOB</name>
<dbReference type="RefSeq" id="WP_089884927.1">
    <property type="nucleotide sequence ID" value="NZ_FNPF01000016.1"/>
</dbReference>
<reference evidence="2 3" key="1">
    <citation type="submission" date="2016-10" db="EMBL/GenBank/DDBJ databases">
        <authorList>
            <person name="de Groot N.N."/>
        </authorList>
    </citation>
    <scope>NUCLEOTIDE SEQUENCE [LARGE SCALE GENOMIC DNA]</scope>
    <source>
        <strain evidence="2 3">DSM 26880</strain>
    </source>
</reference>
<dbReference type="AlphaFoldDB" id="A0A1H3MAL2"/>
<evidence type="ECO:0000313" key="2">
    <source>
        <dbReference type="EMBL" id="SDY73626.1"/>
    </source>
</evidence>
<dbReference type="OrthoDB" id="9809995at2"/>
<dbReference type="InterPro" id="IPR043129">
    <property type="entry name" value="ATPase_NBD"/>
</dbReference>
<dbReference type="GO" id="GO:0005829">
    <property type="term" value="C:cytosol"/>
    <property type="evidence" value="ECO:0007669"/>
    <property type="project" value="TreeGrafter"/>
</dbReference>
<dbReference type="Pfam" id="PF00814">
    <property type="entry name" value="TsaD"/>
    <property type="match status" value="1"/>
</dbReference>
<dbReference type="Gene3D" id="3.30.420.40">
    <property type="match status" value="2"/>
</dbReference>
<dbReference type="Proteomes" id="UP000199286">
    <property type="component" value="Unassembled WGS sequence"/>
</dbReference>
<dbReference type="PANTHER" id="PTHR11735">
    <property type="entry name" value="TRNA N6-ADENOSINE THREONYLCARBAMOYLTRANSFERASE"/>
    <property type="match status" value="1"/>
</dbReference>
<dbReference type="InterPro" id="IPR022496">
    <property type="entry name" value="T6A_TsaB"/>
</dbReference>
<feature type="domain" description="Gcp-like" evidence="1">
    <location>
        <begin position="35"/>
        <end position="104"/>
    </location>
</feature>
<accession>A0A1H3MAL2</accession>
<evidence type="ECO:0000313" key="3">
    <source>
        <dbReference type="Proteomes" id="UP000199286"/>
    </source>
</evidence>
<proteinExistence type="predicted"/>
<protein>
    <submittedName>
        <fullName evidence="2">tRNA threonylcarbamoyl adenosine modification protein YeaZ</fullName>
    </submittedName>
</protein>
<dbReference type="PANTHER" id="PTHR11735:SF11">
    <property type="entry name" value="TRNA THREONYLCARBAMOYLADENOSINE BIOSYNTHESIS PROTEIN TSAB"/>
    <property type="match status" value="1"/>
</dbReference>
<dbReference type="GO" id="GO:0002949">
    <property type="term" value="P:tRNA threonylcarbamoyladenosine modification"/>
    <property type="evidence" value="ECO:0007669"/>
    <property type="project" value="InterPro"/>
</dbReference>
<organism evidence="2 3">
    <name type="scientific">Citreimonas salinaria</name>
    <dbReference type="NCBI Taxonomy" id="321339"/>
    <lineage>
        <taxon>Bacteria</taxon>
        <taxon>Pseudomonadati</taxon>
        <taxon>Pseudomonadota</taxon>
        <taxon>Alphaproteobacteria</taxon>
        <taxon>Rhodobacterales</taxon>
        <taxon>Roseobacteraceae</taxon>
        <taxon>Citreimonas</taxon>
    </lineage>
</organism>
<keyword evidence="3" id="KW-1185">Reference proteome</keyword>
<dbReference type="EMBL" id="FNPF01000016">
    <property type="protein sequence ID" value="SDY73626.1"/>
    <property type="molecule type" value="Genomic_DNA"/>
</dbReference>
<dbReference type="InterPro" id="IPR000905">
    <property type="entry name" value="Gcp-like_dom"/>
</dbReference>